<name>A0A699HM79_TANCI</name>
<evidence type="ECO:0000256" key="2">
    <source>
        <dbReference type="SAM" id="MobiDB-lite"/>
    </source>
</evidence>
<feature type="compositionally biased region" description="Low complexity" evidence="2">
    <location>
        <begin position="454"/>
        <end position="472"/>
    </location>
</feature>
<feature type="coiled-coil region" evidence="1">
    <location>
        <begin position="387"/>
        <end position="414"/>
    </location>
</feature>
<dbReference type="AlphaFoldDB" id="A0A699HM79"/>
<dbReference type="GO" id="GO:0016787">
    <property type="term" value="F:hydrolase activity"/>
    <property type="evidence" value="ECO:0007669"/>
    <property type="project" value="UniProtKB-KW"/>
</dbReference>
<feature type="region of interest" description="Disordered" evidence="2">
    <location>
        <begin position="448"/>
        <end position="472"/>
    </location>
</feature>
<proteinExistence type="predicted"/>
<keyword evidence="1" id="KW-0175">Coiled coil</keyword>
<sequence length="610" mass="69292">MNDVSKQGRMIVDMDANVDVTLKDVAADIDLEHANKVLSMQDVNIEPAELQKVLEVVTTAKLITKVVTAASATLTAAVLKLTIVAAPILTTSLSDARRRKEVKEDNVVKRYQALKRKQRTEAQTRKNMMIYLRNVAGFKMDYFKGMTYDDIRPIFEKKFNSNVAFLLKTKEQIDEEDSRALKRLSESQDDEASKKQKMDKEVPVVDYEIYNEDNKPYYKIKRADAGYTSSNLENSKKCSWSSEGQELEAVRVLWGADCHIHYNRVDFASRKEISTYKESKDPQVTFLLSENLVFREPDTKTKHPEPVGFLGRVWDNKDGIFLAPWVLAKNTDSLDTKITKLNEALSDSKTNLYHYKLGLSQVEARLIEFKTQEIKFYEKIKGLEFDVKNKNTKTENLMNELEQIKKEIEGYSAVPSPSAQVYSPPKKDMSRIGLPEFADDTIIDYNRPSPSIESNSSDLQNSNSSVSEHGGSSKSIIYKPMIKFVKVADCAEVKTNKAKAARKPSIKYAKMYRNTSKSPKVRGNQRNWNNLKTQQLGKDFVMKNKACFICGHFDHLAYDCGVWVEKGKNESKNNFAHKNVTPRADLFKTASVSAARRVNTAIPRPNMNSA</sequence>
<gene>
    <name evidence="3" type="ORF">Tci_417042</name>
</gene>
<comment type="caution">
    <text evidence="3">The sequence shown here is derived from an EMBL/GenBank/DDBJ whole genome shotgun (WGS) entry which is preliminary data.</text>
</comment>
<accession>A0A699HM79</accession>
<dbReference type="EMBL" id="BKCJ010179601">
    <property type="protein sequence ID" value="GEY45068.1"/>
    <property type="molecule type" value="Genomic_DNA"/>
</dbReference>
<reference evidence="3" key="1">
    <citation type="journal article" date="2019" name="Sci. Rep.">
        <title>Draft genome of Tanacetum cinerariifolium, the natural source of mosquito coil.</title>
        <authorList>
            <person name="Yamashiro T."/>
            <person name="Shiraishi A."/>
            <person name="Satake H."/>
            <person name="Nakayama K."/>
        </authorList>
    </citation>
    <scope>NUCLEOTIDE SEQUENCE</scope>
</reference>
<keyword evidence="3" id="KW-0378">Hydrolase</keyword>
<protein>
    <submittedName>
        <fullName evidence="3">Ubiquitin hydrolase</fullName>
    </submittedName>
</protein>
<organism evidence="3">
    <name type="scientific">Tanacetum cinerariifolium</name>
    <name type="common">Dalmatian daisy</name>
    <name type="synonym">Chrysanthemum cinerariifolium</name>
    <dbReference type="NCBI Taxonomy" id="118510"/>
    <lineage>
        <taxon>Eukaryota</taxon>
        <taxon>Viridiplantae</taxon>
        <taxon>Streptophyta</taxon>
        <taxon>Embryophyta</taxon>
        <taxon>Tracheophyta</taxon>
        <taxon>Spermatophyta</taxon>
        <taxon>Magnoliopsida</taxon>
        <taxon>eudicotyledons</taxon>
        <taxon>Gunneridae</taxon>
        <taxon>Pentapetalae</taxon>
        <taxon>asterids</taxon>
        <taxon>campanulids</taxon>
        <taxon>Asterales</taxon>
        <taxon>Asteraceae</taxon>
        <taxon>Asteroideae</taxon>
        <taxon>Anthemideae</taxon>
        <taxon>Anthemidinae</taxon>
        <taxon>Tanacetum</taxon>
    </lineage>
</organism>
<evidence type="ECO:0000313" key="3">
    <source>
        <dbReference type="EMBL" id="GEY45068.1"/>
    </source>
</evidence>
<evidence type="ECO:0000256" key="1">
    <source>
        <dbReference type="SAM" id="Coils"/>
    </source>
</evidence>
<feature type="region of interest" description="Disordered" evidence="2">
    <location>
        <begin position="177"/>
        <end position="199"/>
    </location>
</feature>